<evidence type="ECO:0000256" key="1">
    <source>
        <dbReference type="PROSITE-ProRule" id="PRU01109"/>
    </source>
</evidence>
<name>A0A951QU26_9CYAN</name>
<dbReference type="PROSITE" id="PS51773">
    <property type="entry name" value="OCP_N"/>
    <property type="match status" value="1"/>
</dbReference>
<keyword evidence="1" id="KW-0472">Membrane</keyword>
<dbReference type="Gene3D" id="1.10.2090.10">
    <property type="entry name" value="Orange carotenoid-binding protein, N-terminal domain"/>
    <property type="match status" value="1"/>
</dbReference>
<reference evidence="3" key="1">
    <citation type="submission" date="2021-05" db="EMBL/GenBank/DDBJ databases">
        <authorList>
            <person name="Pietrasiak N."/>
            <person name="Ward R."/>
            <person name="Stajich J.E."/>
            <person name="Kurbessoian T."/>
        </authorList>
    </citation>
    <scope>NUCLEOTIDE SEQUENCE</scope>
    <source>
        <strain evidence="3">GSE-NOS-MK-12-04C</strain>
    </source>
</reference>
<dbReference type="Proteomes" id="UP000729701">
    <property type="component" value="Unassembled WGS sequence"/>
</dbReference>
<dbReference type="SUPFAM" id="SSF81930">
    <property type="entry name" value="Orange carotenoid protein, N-terminal domain"/>
    <property type="match status" value="1"/>
</dbReference>
<accession>A0A951QU26</accession>
<evidence type="ECO:0000313" key="4">
    <source>
        <dbReference type="Proteomes" id="UP000729701"/>
    </source>
</evidence>
<dbReference type="InterPro" id="IPR015233">
    <property type="entry name" value="Orange_carotenoid-bd_N"/>
</dbReference>
<evidence type="ECO:0000313" key="3">
    <source>
        <dbReference type="EMBL" id="MBW4672036.1"/>
    </source>
</evidence>
<protein>
    <submittedName>
        <fullName evidence="3">Orange carotenoid protein</fullName>
    </submittedName>
</protein>
<dbReference type="EMBL" id="JAHHGZ010000060">
    <property type="protein sequence ID" value="MBW4672036.1"/>
    <property type="molecule type" value="Genomic_DNA"/>
</dbReference>
<keyword evidence="1" id="KW-0042">Antenna complex</keyword>
<dbReference type="GO" id="GO:0016037">
    <property type="term" value="P:light absorption"/>
    <property type="evidence" value="ECO:0007669"/>
    <property type="project" value="UniProtKB-UniRule"/>
</dbReference>
<comment type="similarity">
    <text evidence="1">Belongs to the orange carotenoid-binding protein family.</text>
</comment>
<keyword evidence="1" id="KW-0157">Chromophore</keyword>
<dbReference type="Pfam" id="PF09150">
    <property type="entry name" value="Carot_N"/>
    <property type="match status" value="1"/>
</dbReference>
<keyword evidence="1" id="KW-0605">Phycobilisome</keyword>
<evidence type="ECO:0000259" key="2">
    <source>
        <dbReference type="PROSITE" id="PS51773"/>
    </source>
</evidence>
<comment type="caution">
    <text evidence="3">The sequence shown here is derived from an EMBL/GenBank/DDBJ whole genome shotgun (WGS) entry which is preliminary data.</text>
</comment>
<reference evidence="3" key="2">
    <citation type="journal article" date="2022" name="Microbiol. Resour. Announc.">
        <title>Metagenome Sequencing to Explore Phylogenomics of Terrestrial Cyanobacteria.</title>
        <authorList>
            <person name="Ward R.D."/>
            <person name="Stajich J.E."/>
            <person name="Johansen J.R."/>
            <person name="Huntemann M."/>
            <person name="Clum A."/>
            <person name="Foster B."/>
            <person name="Foster B."/>
            <person name="Roux S."/>
            <person name="Palaniappan K."/>
            <person name="Varghese N."/>
            <person name="Mukherjee S."/>
            <person name="Reddy T.B.K."/>
            <person name="Daum C."/>
            <person name="Copeland A."/>
            <person name="Chen I.A."/>
            <person name="Ivanova N.N."/>
            <person name="Kyrpides N.C."/>
            <person name="Shapiro N."/>
            <person name="Eloe-Fadrosh E.A."/>
            <person name="Pietrasiak N."/>
        </authorList>
    </citation>
    <scope>NUCLEOTIDE SEQUENCE</scope>
    <source>
        <strain evidence="3">GSE-NOS-MK-12-04C</strain>
    </source>
</reference>
<proteinExistence type="inferred from homology"/>
<dbReference type="InterPro" id="IPR036917">
    <property type="entry name" value="Orange_carotenoid-bd_N_sf"/>
</dbReference>
<keyword evidence="1" id="KW-0793">Thylakoid</keyword>
<sequence>MTFTQTGDPTIREHVQAFQGLDVDDQLALFWFIYKEMGKSITPAAPGASTVSPQIAEGLFNQVKSLSHEEQLQLQRDLITGADNQLTREYGSLGDTTKLLFWYLLAQGMENATIIPMPANYQLSSQADELLNKIKGIPFEQQITLFRDYVSPMGAEAKGGAEI</sequence>
<dbReference type="GO" id="GO:0031404">
    <property type="term" value="F:chloride ion binding"/>
    <property type="evidence" value="ECO:0007669"/>
    <property type="project" value="InterPro"/>
</dbReference>
<gene>
    <name evidence="3" type="ORF">KME60_32580</name>
</gene>
<feature type="domain" description="OCP N-terminal" evidence="2">
    <location>
        <begin position="8"/>
        <end position="161"/>
    </location>
</feature>
<dbReference type="GO" id="GO:0030089">
    <property type="term" value="C:phycobilisome"/>
    <property type="evidence" value="ECO:0007669"/>
    <property type="project" value="UniProtKB-UniRule"/>
</dbReference>
<organism evidence="3 4">
    <name type="scientific">Cyanomargarita calcarea GSE-NOS-MK-12-04C</name>
    <dbReference type="NCBI Taxonomy" id="2839659"/>
    <lineage>
        <taxon>Bacteria</taxon>
        <taxon>Bacillati</taxon>
        <taxon>Cyanobacteriota</taxon>
        <taxon>Cyanophyceae</taxon>
        <taxon>Nostocales</taxon>
        <taxon>Cyanomargaritaceae</taxon>
        <taxon>Cyanomargarita</taxon>
    </lineage>
</organism>
<dbReference type="AlphaFoldDB" id="A0A951QU26"/>